<reference evidence="2" key="1">
    <citation type="submission" date="2022-11" db="UniProtKB">
        <authorList>
            <consortium name="WormBaseParasite"/>
        </authorList>
    </citation>
    <scope>IDENTIFICATION</scope>
</reference>
<sequence>MPFRRLLSPIYENGFNTPVGWDPDRLYFGFKKPNPRSVSLELVGTPTITPHHRFSAMLMQWGQFLDHDITFFATALARQTYMTGAICNKTCENVDPCFNIPLPLNDPKRREHRHMKYPCIEFERSAAICGSGETSPIFQQVTHREQVNIITAFIDGSNFLDHDITFFATALARQTYMTGAICNKTCENVDPCFNIPLPLNDPKRREHRHMKYPCIEFERSAAICGSGETSPIFQQVTHREQVNIITAFIDGSNVYGSTEVDALDLRDLFSDHGLLRFDIVSSSQKPYMPFEKDSGMDCRRNRSVANPIRCFLAGDFRANEQLGLTAMHTLWFREHNRIASKLLEMNADWDGERIYQETRKIIGGMMQHITFKHWLPLILGQDGYERWIGEYKGYDSNVDPSISNEFATAAFRFGHTLINPRLERISNEFATAAFRFGHTLINPRLERLGKNFETISSGPIMLHEAFFAPERMLSEGGIDPLLRGLFASPLKKPLSHQLLNKELTEKLFHRATDVALDLAAMNIQRGRDHALPGYVEYRRFCNLSVPESWEQLELDFEDQTIISKLRKLYGHPGNLDLWVGGVLEKRLPDALM</sequence>
<proteinExistence type="predicted"/>
<dbReference type="Proteomes" id="UP000887576">
    <property type="component" value="Unplaced"/>
</dbReference>
<dbReference type="WBParaSite" id="JU765_v2.g2433.t3">
    <property type="protein sequence ID" value="JU765_v2.g2433.t3"/>
    <property type="gene ID" value="JU765_v2.g2433"/>
</dbReference>
<name>A0AC34R1S2_9BILA</name>
<organism evidence="1 2">
    <name type="scientific">Panagrolaimus sp. JU765</name>
    <dbReference type="NCBI Taxonomy" id="591449"/>
    <lineage>
        <taxon>Eukaryota</taxon>
        <taxon>Metazoa</taxon>
        <taxon>Ecdysozoa</taxon>
        <taxon>Nematoda</taxon>
        <taxon>Chromadorea</taxon>
        <taxon>Rhabditida</taxon>
        <taxon>Tylenchina</taxon>
        <taxon>Panagrolaimomorpha</taxon>
        <taxon>Panagrolaimoidea</taxon>
        <taxon>Panagrolaimidae</taxon>
        <taxon>Panagrolaimus</taxon>
    </lineage>
</organism>
<accession>A0AC34R1S2</accession>
<protein>
    <submittedName>
        <fullName evidence="2">Thyroid peroxidase</fullName>
    </submittedName>
</protein>
<evidence type="ECO:0000313" key="1">
    <source>
        <dbReference type="Proteomes" id="UP000887576"/>
    </source>
</evidence>
<evidence type="ECO:0000313" key="2">
    <source>
        <dbReference type="WBParaSite" id="JU765_v2.g2433.t3"/>
    </source>
</evidence>